<dbReference type="InterPro" id="IPR036322">
    <property type="entry name" value="WD40_repeat_dom_sf"/>
</dbReference>
<dbReference type="EMBL" id="ASPP01034018">
    <property type="protein sequence ID" value="ETO03153.1"/>
    <property type="molecule type" value="Genomic_DNA"/>
</dbReference>
<accession>X6LMH7</accession>
<sequence>MDPNICVVDTLQSQVFLFDLRSDKTALMQTIADDYDITCVKVKSKQRLLIGISNGFVFEFDYLMSIYERERMQRLIYRLSFIKEMFAFVGLGRYLTVIDSIDLISLAPTLFKTKVYIIVFFAQYCNTIKQWTG</sequence>
<dbReference type="SUPFAM" id="SSF50978">
    <property type="entry name" value="WD40 repeat-like"/>
    <property type="match status" value="1"/>
</dbReference>
<gene>
    <name evidence="1" type="ORF">RFI_34256</name>
</gene>
<reference evidence="1 2" key="1">
    <citation type="journal article" date="2013" name="Curr. Biol.">
        <title>The Genome of the Foraminiferan Reticulomyxa filosa.</title>
        <authorList>
            <person name="Glockner G."/>
            <person name="Hulsmann N."/>
            <person name="Schleicher M."/>
            <person name="Noegel A.A."/>
            <person name="Eichinger L."/>
            <person name="Gallinger C."/>
            <person name="Pawlowski J."/>
            <person name="Sierra R."/>
            <person name="Euteneuer U."/>
            <person name="Pillet L."/>
            <person name="Moustafa A."/>
            <person name="Platzer M."/>
            <person name="Groth M."/>
            <person name="Szafranski K."/>
            <person name="Schliwa M."/>
        </authorList>
    </citation>
    <scope>NUCLEOTIDE SEQUENCE [LARGE SCALE GENOMIC DNA]</scope>
</reference>
<evidence type="ECO:0000313" key="1">
    <source>
        <dbReference type="EMBL" id="ETO03153.1"/>
    </source>
</evidence>
<comment type="caution">
    <text evidence="1">The sequence shown here is derived from an EMBL/GenBank/DDBJ whole genome shotgun (WGS) entry which is preliminary data.</text>
</comment>
<name>X6LMH7_RETFI</name>
<proteinExistence type="predicted"/>
<protein>
    <submittedName>
        <fullName evidence="1">Uncharacterized protein</fullName>
    </submittedName>
</protein>
<organism evidence="1 2">
    <name type="scientific">Reticulomyxa filosa</name>
    <dbReference type="NCBI Taxonomy" id="46433"/>
    <lineage>
        <taxon>Eukaryota</taxon>
        <taxon>Sar</taxon>
        <taxon>Rhizaria</taxon>
        <taxon>Retaria</taxon>
        <taxon>Foraminifera</taxon>
        <taxon>Monothalamids</taxon>
        <taxon>Reticulomyxidae</taxon>
        <taxon>Reticulomyxa</taxon>
    </lineage>
</organism>
<dbReference type="AlphaFoldDB" id="X6LMH7"/>
<dbReference type="Proteomes" id="UP000023152">
    <property type="component" value="Unassembled WGS sequence"/>
</dbReference>
<dbReference type="OrthoDB" id="18388at2759"/>
<evidence type="ECO:0000313" key="2">
    <source>
        <dbReference type="Proteomes" id="UP000023152"/>
    </source>
</evidence>
<keyword evidence="2" id="KW-1185">Reference proteome</keyword>